<dbReference type="OrthoDB" id="5242510at2"/>
<dbReference type="AlphaFoldDB" id="A0A3S9B8J8"/>
<reference evidence="2 3" key="1">
    <citation type="submission" date="2018-09" db="EMBL/GenBank/DDBJ databases">
        <title>Marinorhizobium profundi gen. nov., sp. nov., isolated from a deep-sea sediment sample from the New Britain Trench and proposal of Marinorhizobiaceae fam. nov. in the order Rhizobiales of the class Alphaproteobacteria.</title>
        <authorList>
            <person name="Cao J."/>
        </authorList>
    </citation>
    <scope>NUCLEOTIDE SEQUENCE [LARGE SCALE GENOMIC DNA]</scope>
    <source>
        <strain evidence="2 3">WS11</strain>
    </source>
</reference>
<protein>
    <submittedName>
        <fullName evidence="2">DUF3445 domain-containing protein</fullName>
    </submittedName>
</protein>
<name>A0A3S9B8J8_9HYPH</name>
<dbReference type="KEGG" id="abaw:D5400_19565"/>
<dbReference type="Proteomes" id="UP000268192">
    <property type="component" value="Chromosome"/>
</dbReference>
<gene>
    <name evidence="2" type="ORF">D5400_19565</name>
</gene>
<organism evidence="2 3">
    <name type="scientific">Georhizobium profundi</name>
    <dbReference type="NCBI Taxonomy" id="2341112"/>
    <lineage>
        <taxon>Bacteria</taxon>
        <taxon>Pseudomonadati</taxon>
        <taxon>Pseudomonadota</taxon>
        <taxon>Alphaproteobacteria</taxon>
        <taxon>Hyphomicrobiales</taxon>
        <taxon>Rhizobiaceae</taxon>
        <taxon>Georhizobium</taxon>
    </lineage>
</organism>
<keyword evidence="3" id="KW-1185">Reference proteome</keyword>
<evidence type="ECO:0000256" key="1">
    <source>
        <dbReference type="SAM" id="MobiDB-lite"/>
    </source>
</evidence>
<evidence type="ECO:0000313" key="2">
    <source>
        <dbReference type="EMBL" id="AZN73194.1"/>
    </source>
</evidence>
<sequence>MVYPGTTLRDPLPRFERSTRNPACLPCQAQKTGPLAVTGPTPAHTPYDGSAEPFTIGLRQLDPADWIEVDDRLDVYLAEKDRLEGEDPSRVFVETPQSRQAQHEVLAMLTQHLPDCFPHIYRIDGNGMRIGADRVVDVTDTSVPPLKRAARLVQEDLVIMQKVDNAWRLTAASLSFPSSWSLTEKFNRSMDEIHAPVPGFQAGTRNAELITRMFDNLRVERPVWRLNWSIYSDDQLHHPHAQPYDGAPFADPFAAFVRVERQTLRKLPETGGIIFTIRIFVDPLEALKRHGDGPRLAAGLRRQLQALHGSELDYKGLRLRRDELVNALQQLETAKA</sequence>
<dbReference type="RefSeq" id="WP_126011861.1">
    <property type="nucleotide sequence ID" value="NZ_CP032509.1"/>
</dbReference>
<feature type="region of interest" description="Disordered" evidence="1">
    <location>
        <begin position="1"/>
        <end position="20"/>
    </location>
</feature>
<accession>A0A3S9B8J8</accession>
<dbReference type="Pfam" id="PF11927">
    <property type="entry name" value="HODM_asu-like"/>
    <property type="match status" value="1"/>
</dbReference>
<dbReference type="InterPro" id="IPR021848">
    <property type="entry name" value="HODM_asu-like"/>
</dbReference>
<dbReference type="EMBL" id="CP032509">
    <property type="protein sequence ID" value="AZN73194.1"/>
    <property type="molecule type" value="Genomic_DNA"/>
</dbReference>
<evidence type="ECO:0000313" key="3">
    <source>
        <dbReference type="Proteomes" id="UP000268192"/>
    </source>
</evidence>
<proteinExistence type="predicted"/>